<dbReference type="GO" id="GO:0004198">
    <property type="term" value="F:calcium-dependent cysteine-type endopeptidase activity"/>
    <property type="evidence" value="ECO:0007669"/>
    <property type="project" value="InterPro"/>
</dbReference>
<dbReference type="SUPFAM" id="SSF54001">
    <property type="entry name" value="Cysteine proteinases"/>
    <property type="match status" value="1"/>
</dbReference>
<evidence type="ECO:0000256" key="9">
    <source>
        <dbReference type="PROSITE-ProRule" id="PRU00239"/>
    </source>
</evidence>
<dbReference type="FunFam" id="3.90.70.10:FF:000054">
    <property type="entry name" value="Calpain 14"/>
    <property type="match status" value="1"/>
</dbReference>
<evidence type="ECO:0000256" key="4">
    <source>
        <dbReference type="ARBA" id="ARBA00022737"/>
    </source>
</evidence>
<dbReference type="Pfam" id="PF21875">
    <property type="entry name" value="CAPN13-like_C_EFh"/>
    <property type="match status" value="1"/>
</dbReference>
<dbReference type="Gene3D" id="3.90.70.10">
    <property type="entry name" value="Cysteine proteinases"/>
    <property type="match status" value="1"/>
</dbReference>
<dbReference type="SMART" id="SM00720">
    <property type="entry name" value="calpain_III"/>
    <property type="match status" value="1"/>
</dbReference>
<keyword evidence="4" id="KW-0677">Repeat</keyword>
<dbReference type="GO" id="GO:0005509">
    <property type="term" value="F:calcium ion binding"/>
    <property type="evidence" value="ECO:0007669"/>
    <property type="project" value="InterPro"/>
</dbReference>
<dbReference type="Proteomes" id="UP000694621">
    <property type="component" value="Unplaced"/>
</dbReference>
<dbReference type="InterPro" id="IPR018247">
    <property type="entry name" value="EF_Hand_1_Ca_BS"/>
</dbReference>
<dbReference type="PROSITE" id="PS50222">
    <property type="entry name" value="EF_HAND_2"/>
    <property type="match status" value="1"/>
</dbReference>
<feature type="active site" evidence="8 9">
    <location>
        <position position="105"/>
    </location>
</feature>
<keyword evidence="6 9" id="KW-0788">Thiol protease</keyword>
<evidence type="ECO:0000313" key="13">
    <source>
        <dbReference type="Proteomes" id="UP000694621"/>
    </source>
</evidence>
<dbReference type="CDD" id="cd16195">
    <property type="entry name" value="EFh_PEF_CAPN13_14"/>
    <property type="match status" value="1"/>
</dbReference>
<dbReference type="InterPro" id="IPR054069">
    <property type="entry name" value="CAPN3/13-like_C_EFh"/>
</dbReference>
<evidence type="ECO:0000256" key="7">
    <source>
        <dbReference type="ARBA" id="ARBA00022837"/>
    </source>
</evidence>
<evidence type="ECO:0000256" key="2">
    <source>
        <dbReference type="ARBA" id="ARBA00022670"/>
    </source>
</evidence>
<evidence type="ECO:0000256" key="6">
    <source>
        <dbReference type="ARBA" id="ARBA00022807"/>
    </source>
</evidence>
<dbReference type="GO" id="GO:0005737">
    <property type="term" value="C:cytoplasm"/>
    <property type="evidence" value="ECO:0007669"/>
    <property type="project" value="TreeGrafter"/>
</dbReference>
<feature type="active site" evidence="8 9">
    <location>
        <position position="293"/>
    </location>
</feature>
<dbReference type="SMART" id="SM00230">
    <property type="entry name" value="CysPc"/>
    <property type="match status" value="1"/>
</dbReference>
<dbReference type="GO" id="GO:0006508">
    <property type="term" value="P:proteolysis"/>
    <property type="evidence" value="ECO:0007669"/>
    <property type="project" value="UniProtKB-KW"/>
</dbReference>
<dbReference type="InterPro" id="IPR000169">
    <property type="entry name" value="Pept_cys_AS"/>
</dbReference>
<dbReference type="CDD" id="cd00044">
    <property type="entry name" value="CysPc"/>
    <property type="match status" value="1"/>
</dbReference>
<reference evidence="12" key="1">
    <citation type="submission" date="2025-08" db="UniProtKB">
        <authorList>
            <consortium name="Ensembl"/>
        </authorList>
    </citation>
    <scope>IDENTIFICATION</scope>
</reference>
<feature type="domain" description="EF-hand" evidence="11">
    <location>
        <begin position="601"/>
        <end position="636"/>
    </location>
</feature>
<dbReference type="Gene3D" id="1.10.238.10">
    <property type="entry name" value="EF-hand"/>
    <property type="match status" value="1"/>
</dbReference>
<dbReference type="SUPFAM" id="SSF49758">
    <property type="entry name" value="Calpain large subunit, middle domain (domain III)"/>
    <property type="match status" value="1"/>
</dbReference>
<keyword evidence="3" id="KW-0479">Metal-binding</keyword>
<evidence type="ECO:0000313" key="12">
    <source>
        <dbReference type="Ensembl" id="ENSAMXP00005015047.1"/>
    </source>
</evidence>
<dbReference type="InterPro" id="IPR038765">
    <property type="entry name" value="Papain-like_cys_pep_sf"/>
</dbReference>
<dbReference type="OMA" id="LLNQMTW"/>
<dbReference type="PROSITE" id="PS00018">
    <property type="entry name" value="EF_HAND_1"/>
    <property type="match status" value="1"/>
</dbReference>
<keyword evidence="5 9" id="KW-0378">Hydrolase</keyword>
<evidence type="ECO:0000259" key="11">
    <source>
        <dbReference type="PROSITE" id="PS50222"/>
    </source>
</evidence>
<organism evidence="12 13">
    <name type="scientific">Astyanax mexicanus</name>
    <name type="common">Blind cave fish</name>
    <name type="synonym">Astyanax fasciatus mexicanus</name>
    <dbReference type="NCBI Taxonomy" id="7994"/>
    <lineage>
        <taxon>Eukaryota</taxon>
        <taxon>Metazoa</taxon>
        <taxon>Chordata</taxon>
        <taxon>Craniata</taxon>
        <taxon>Vertebrata</taxon>
        <taxon>Euteleostomi</taxon>
        <taxon>Actinopterygii</taxon>
        <taxon>Neopterygii</taxon>
        <taxon>Teleostei</taxon>
        <taxon>Ostariophysi</taxon>
        <taxon>Characiformes</taxon>
        <taxon>Characoidei</taxon>
        <taxon>Acestrorhamphidae</taxon>
        <taxon>Acestrorhamphinae</taxon>
        <taxon>Astyanax</taxon>
    </lineage>
</organism>
<dbReference type="Pfam" id="PF01067">
    <property type="entry name" value="Calpain_III"/>
    <property type="match status" value="1"/>
</dbReference>
<comment type="similarity">
    <text evidence="1">Belongs to the peptidase C2 family.</text>
</comment>
<dbReference type="Ensembl" id="ENSAMXT00005016638.1">
    <property type="protein sequence ID" value="ENSAMXP00005015047.1"/>
    <property type="gene ID" value="ENSAMXG00005007973.1"/>
</dbReference>
<feature type="active site" evidence="8 9">
    <location>
        <position position="269"/>
    </location>
</feature>
<dbReference type="InterPro" id="IPR001300">
    <property type="entry name" value="Peptidase_C2_calpain_cat"/>
</dbReference>
<accession>A0A8B9HPS1</accession>
<keyword evidence="7" id="KW-0106">Calcium</keyword>
<protein>
    <submittedName>
        <fullName evidence="12">Si:ch211-202f3.3</fullName>
    </submittedName>
</protein>
<proteinExistence type="inferred from homology"/>
<evidence type="ECO:0000259" key="10">
    <source>
        <dbReference type="PROSITE" id="PS50203"/>
    </source>
</evidence>
<evidence type="ECO:0000256" key="1">
    <source>
        <dbReference type="ARBA" id="ARBA00007623"/>
    </source>
</evidence>
<sequence length="698" mass="79388">MSTPGVCLNIMKERQEGDGVGTLKNPKMFLNQDYNLLHQYYLVRGWRYIDDMFPPDSNSIGKNLLEPEKMAKVEWIRPTKLVPNPLLIVDGMSRFDFAQGEVGNCWFLAALGALTFQKDIMKNVFPSGQLFQKDYAGIFHFRFWRFGKWVDVVIDDKLPTINGRLIFAHSKTPSTPQSPRGPIEFWPALLEKAYAKVCGSYEDMKSGNVSEALLDFTGGVHMSVNPGTNPQGLWDLIYRAAKAHSLMGCGTPGKSDFNKKLDNGLVEGHAYAVTGVTKVTSQNKQVELVRLFNPWGGTEWNGDWSDRSPLWNTVSAEEQNTYLKAAEDGEFWMSMEDFCRTYSALDICSLCPDFLNSTSKCHWTSRFHDGQWLAGSSAGGRPECADTFWTNPQYRVKINQMSKACEQQNKDPNILVTLMQKPDKRNRRLIRKLYIGFSIFKIPSEMKNTRGKFPASFFKKKPPVAYTKVMYDSREVMGCFTLEPGEYITVPHTFDPNQSAFFILGILSKMETHTEETYSMDMSKMNIIDFDGAVPFSRQMSDQYKDLNAEQLQKLLNEKFVEGDAKHTGGFSLEVCHSVIALMDHSLTGTLDAEELSQLLNKVRLYKETFFHMDKNRDGILSQTELRNAVDGTGVRVSESLLKLMSLRYGDSSGRISMESFICLAIRLDRMGKIFRKLANGHKMELKEDEWLCLTMYS</sequence>
<name>A0A8B9HPS1_ASTMX</name>
<dbReference type="InterPro" id="IPR002048">
    <property type="entry name" value="EF_hand_dom"/>
</dbReference>
<dbReference type="InterPro" id="IPR022684">
    <property type="entry name" value="Calpain_cysteine_protease"/>
</dbReference>
<dbReference type="PANTHER" id="PTHR10183:SF302">
    <property type="entry name" value="CALPAIN-14"/>
    <property type="match status" value="1"/>
</dbReference>
<dbReference type="Pfam" id="PF00648">
    <property type="entry name" value="Peptidase_C2"/>
    <property type="match status" value="1"/>
</dbReference>
<dbReference type="PROSITE" id="PS50203">
    <property type="entry name" value="CALPAIN_CAT"/>
    <property type="match status" value="1"/>
</dbReference>
<evidence type="ECO:0000256" key="5">
    <source>
        <dbReference type="ARBA" id="ARBA00022801"/>
    </source>
</evidence>
<dbReference type="PRINTS" id="PR00704">
    <property type="entry name" value="CALPAIN"/>
</dbReference>
<evidence type="ECO:0000256" key="3">
    <source>
        <dbReference type="ARBA" id="ARBA00022723"/>
    </source>
</evidence>
<dbReference type="SUPFAM" id="SSF47473">
    <property type="entry name" value="EF-hand"/>
    <property type="match status" value="1"/>
</dbReference>
<feature type="domain" description="Calpain catalytic" evidence="10">
    <location>
        <begin position="47"/>
        <end position="351"/>
    </location>
</feature>
<dbReference type="InterPro" id="IPR022683">
    <property type="entry name" value="Calpain_III"/>
</dbReference>
<evidence type="ECO:0000256" key="8">
    <source>
        <dbReference type="PIRSR" id="PIRSR622684-1"/>
    </source>
</evidence>
<dbReference type="InterPro" id="IPR011992">
    <property type="entry name" value="EF-hand-dom_pair"/>
</dbReference>
<dbReference type="PANTHER" id="PTHR10183">
    <property type="entry name" value="CALPAIN"/>
    <property type="match status" value="1"/>
</dbReference>
<dbReference type="InterPro" id="IPR036213">
    <property type="entry name" value="Calpain_III_sf"/>
</dbReference>
<dbReference type="AlphaFoldDB" id="A0A8B9HPS1"/>
<dbReference type="Gene3D" id="2.60.120.380">
    <property type="match status" value="1"/>
</dbReference>
<dbReference type="PROSITE" id="PS00139">
    <property type="entry name" value="THIOL_PROTEASE_CYS"/>
    <property type="match status" value="1"/>
</dbReference>
<dbReference type="InterPro" id="IPR022682">
    <property type="entry name" value="Calpain_domain_III"/>
</dbReference>
<keyword evidence="2 9" id="KW-0645">Protease</keyword>